<dbReference type="OrthoDB" id="3757919at2"/>
<dbReference type="Proteomes" id="UP000001382">
    <property type="component" value="Chromosome"/>
</dbReference>
<accession>D2S8A2</accession>
<dbReference type="SUPFAM" id="SSF55874">
    <property type="entry name" value="ATPase domain of HSP90 chaperone/DNA topoisomerase II/histidine kinase"/>
    <property type="match status" value="1"/>
</dbReference>
<keyword evidence="3" id="KW-1185">Reference proteome</keyword>
<dbReference type="InterPro" id="IPR036890">
    <property type="entry name" value="HATPase_C_sf"/>
</dbReference>
<dbReference type="KEGG" id="gob:Gobs_0755"/>
<reference evidence="3" key="2">
    <citation type="submission" date="2010-01" db="EMBL/GenBank/DDBJ databases">
        <title>The complete genome of Geodermatophilus obscurus DSM 43160.</title>
        <authorList>
            <consortium name="US DOE Joint Genome Institute (JGI-PGF)"/>
            <person name="Lucas S."/>
            <person name="Copeland A."/>
            <person name="Lapidus A."/>
            <person name="Glavina del Rio T."/>
            <person name="Dalin E."/>
            <person name="Tice H."/>
            <person name="Bruce D."/>
            <person name="Goodwin L."/>
            <person name="Pitluck S."/>
            <person name="Kyrpides N."/>
            <person name="Mavromatis K."/>
            <person name="Ivanova N."/>
            <person name="Munk A.C."/>
            <person name="Brettin T."/>
            <person name="Detter J.C."/>
            <person name="Han C."/>
            <person name="Larimer F."/>
            <person name="Land M."/>
            <person name="Hauser L."/>
            <person name="Markowitz V."/>
            <person name="Cheng J.-F."/>
            <person name="Hugenholtz P."/>
            <person name="Woyke T."/>
            <person name="Wu D."/>
            <person name="Jando M."/>
            <person name="Schneider S."/>
            <person name="Klenk H.-P."/>
            <person name="Eisen J.A."/>
        </authorList>
    </citation>
    <scope>NUCLEOTIDE SEQUENCE [LARGE SCALE GENOMIC DNA]</scope>
    <source>
        <strain evidence="3">ATCC 25078 / DSM 43160 / JCM 3152 / KCC A-0152 / KCTC 9177 / NBRC 13315 / NRRL B-3577 / G-20</strain>
    </source>
</reference>
<name>D2S8A2_GEOOG</name>
<dbReference type="EMBL" id="CP001867">
    <property type="protein sequence ID" value="ADB73524.1"/>
    <property type="molecule type" value="Genomic_DNA"/>
</dbReference>
<organism evidence="2 3">
    <name type="scientific">Geodermatophilus obscurus (strain ATCC 25078 / DSM 43160 / JCM 3152 / CCUG 61914 / KCC A-0152 / KCTC 9177 / NBRC 13315 / NRRL B-3577 / G-20)</name>
    <dbReference type="NCBI Taxonomy" id="526225"/>
    <lineage>
        <taxon>Bacteria</taxon>
        <taxon>Bacillati</taxon>
        <taxon>Actinomycetota</taxon>
        <taxon>Actinomycetes</taxon>
        <taxon>Geodermatophilales</taxon>
        <taxon>Geodermatophilaceae</taxon>
        <taxon>Geodermatophilus</taxon>
    </lineage>
</organism>
<evidence type="ECO:0000313" key="2">
    <source>
        <dbReference type="EMBL" id="ADB73524.1"/>
    </source>
</evidence>
<dbReference type="AlphaFoldDB" id="D2S8A2"/>
<protein>
    <submittedName>
        <fullName evidence="2">ATPase</fullName>
    </submittedName>
</protein>
<dbReference type="HOGENOM" id="CLU_037205_0_0_11"/>
<feature type="region of interest" description="Disordered" evidence="1">
    <location>
        <begin position="1"/>
        <end position="22"/>
    </location>
</feature>
<sequence length="520" mass="56914">MTGRNRGEVPSQVKGHQPLGNNYRVLRPDPAGTIESLAALGYSPEAAIADLLDNSIAAAAKNIHITCHWAGSRDSWVAVCDDGNGMSEPDLLRGLTVGGRGADARADSDLGRFGMGLKTASFSQARILVVASRPDRGAWNIGTWDTEHVKAVSDWELLNGAPPEATDIIGRLQDEHDAAGTIVLWLGLRHLAPAGADPSDEFAQREFYAGVNRVQEHLGMVFHRYLSGRGRISITLNGGPVPGWDPFLTRRRFVEELPPDPSPSGLAVQGFVLPHRVRLTDEEYLAAGGPRGWLEQQGFYVYRKDRLIVAGDWLLPEFRKDERHVLARIAVELPAEHDLAWSLDVKKSSAVPPASAVRQLRRVGKATRTRAGSVMNHRGKVVRDRQTVSEDFTWQAVRQFGRTRFVVNRQHPLIRHLADAHPQIRRDLGAIFSMIESALPVGLIRTTADTGDQSAADPEGAVPDDVIDLARRMLEVLLNRGETASVALARVTRMPPFDEHPGLAELLSGSTDPRTDGDDS</sequence>
<dbReference type="eggNOG" id="COG0323">
    <property type="taxonomic scope" value="Bacteria"/>
</dbReference>
<evidence type="ECO:0000256" key="1">
    <source>
        <dbReference type="SAM" id="MobiDB-lite"/>
    </source>
</evidence>
<dbReference type="Pfam" id="PF13589">
    <property type="entry name" value="HATPase_c_3"/>
    <property type="match status" value="1"/>
</dbReference>
<gene>
    <name evidence="2" type="ordered locus">Gobs_0755</name>
</gene>
<proteinExistence type="predicted"/>
<evidence type="ECO:0000313" key="3">
    <source>
        <dbReference type="Proteomes" id="UP000001382"/>
    </source>
</evidence>
<feature type="region of interest" description="Disordered" evidence="1">
    <location>
        <begin position="498"/>
        <end position="520"/>
    </location>
</feature>
<dbReference type="Gene3D" id="3.30.565.10">
    <property type="entry name" value="Histidine kinase-like ATPase, C-terminal domain"/>
    <property type="match status" value="1"/>
</dbReference>
<reference evidence="2 3" key="1">
    <citation type="journal article" date="2010" name="Stand. Genomic Sci.">
        <title>Complete genome sequence of Geodermatophilus obscurus type strain (G-20).</title>
        <authorList>
            <person name="Ivanova N."/>
            <person name="Sikorski J."/>
            <person name="Jando M."/>
            <person name="Munk C."/>
            <person name="Lapidus A."/>
            <person name="Glavina Del Rio T."/>
            <person name="Copeland A."/>
            <person name="Tice H."/>
            <person name="Cheng J.-F."/>
            <person name="Lucas S."/>
            <person name="Chen F."/>
            <person name="Nolan M."/>
            <person name="Bruce D."/>
            <person name="Goodwin L."/>
            <person name="Pitluck S."/>
            <person name="Mavromatis K."/>
            <person name="Mikhailova N."/>
            <person name="Pati A."/>
            <person name="Chen A."/>
            <person name="Palaniappan K."/>
            <person name="Land M."/>
            <person name="Hauser L."/>
            <person name="Chang Y.-J."/>
            <person name="Jeffries C.D."/>
            <person name="Meincke L."/>
            <person name="Brettin T."/>
            <person name="Detter J.C."/>
            <person name="Detter J.C."/>
            <person name="Rohde M."/>
            <person name="Goeker M."/>
            <person name="Bristow J."/>
            <person name="Eisen J.A."/>
            <person name="Markowitz V."/>
            <person name="Hugenholtz P."/>
            <person name="Kyrpides N.C."/>
            <person name="Klenk H.-P."/>
        </authorList>
    </citation>
    <scope>NUCLEOTIDE SEQUENCE [LARGE SCALE GENOMIC DNA]</scope>
    <source>
        <strain evidence="3">ATCC 25078 / DSM 43160 / JCM 3152 / KCC A-0152 / KCTC 9177 / NBRC 13315 / NRRL B-3577 / G-20</strain>
    </source>
</reference>
<dbReference type="STRING" id="526225.Gobs_0755"/>